<accession>A0AAW2GEB8</accession>
<gene>
    <name evidence="1" type="ORF">PUN28_004748</name>
</gene>
<dbReference type="AlphaFoldDB" id="A0AAW2GEB8"/>
<reference evidence="1 2" key="1">
    <citation type="submission" date="2023-03" db="EMBL/GenBank/DDBJ databases">
        <title>High recombination rates correlate with genetic variation in Cardiocondyla obscurior ants.</title>
        <authorList>
            <person name="Errbii M."/>
        </authorList>
    </citation>
    <scope>NUCLEOTIDE SEQUENCE [LARGE SCALE GENOMIC DNA]</scope>
    <source>
        <strain evidence="1">Alpha-2009</strain>
        <tissue evidence="1">Whole body</tissue>
    </source>
</reference>
<dbReference type="EMBL" id="JADYXP020000004">
    <property type="protein sequence ID" value="KAL0125890.1"/>
    <property type="molecule type" value="Genomic_DNA"/>
</dbReference>
<keyword evidence="2" id="KW-1185">Reference proteome</keyword>
<comment type="caution">
    <text evidence="1">The sequence shown here is derived from an EMBL/GenBank/DDBJ whole genome shotgun (WGS) entry which is preliminary data.</text>
</comment>
<sequence>MHSLSKRRRFHAITYKYFTALLLYSCSEFNNRSPELCLSNGGPPFAFRARRINSVRPFCPSFFVSARPKGCTADEREGKKAKDTGKERGIRERIKKIKTTTNRYIEETTE</sequence>
<evidence type="ECO:0000313" key="1">
    <source>
        <dbReference type="EMBL" id="KAL0125890.1"/>
    </source>
</evidence>
<name>A0AAW2GEB8_9HYME</name>
<evidence type="ECO:0008006" key="3">
    <source>
        <dbReference type="Google" id="ProtNLM"/>
    </source>
</evidence>
<dbReference type="Proteomes" id="UP001430953">
    <property type="component" value="Unassembled WGS sequence"/>
</dbReference>
<protein>
    <recommendedName>
        <fullName evidence="3">Secreted protein</fullName>
    </recommendedName>
</protein>
<proteinExistence type="predicted"/>
<organism evidence="1 2">
    <name type="scientific">Cardiocondyla obscurior</name>
    <dbReference type="NCBI Taxonomy" id="286306"/>
    <lineage>
        <taxon>Eukaryota</taxon>
        <taxon>Metazoa</taxon>
        <taxon>Ecdysozoa</taxon>
        <taxon>Arthropoda</taxon>
        <taxon>Hexapoda</taxon>
        <taxon>Insecta</taxon>
        <taxon>Pterygota</taxon>
        <taxon>Neoptera</taxon>
        <taxon>Endopterygota</taxon>
        <taxon>Hymenoptera</taxon>
        <taxon>Apocrita</taxon>
        <taxon>Aculeata</taxon>
        <taxon>Formicoidea</taxon>
        <taxon>Formicidae</taxon>
        <taxon>Myrmicinae</taxon>
        <taxon>Cardiocondyla</taxon>
    </lineage>
</organism>
<evidence type="ECO:0000313" key="2">
    <source>
        <dbReference type="Proteomes" id="UP001430953"/>
    </source>
</evidence>